<dbReference type="RefSeq" id="WP_128523458.1">
    <property type="nucleotide sequence ID" value="NZ_CANLVY010000003.1"/>
</dbReference>
<dbReference type="OrthoDB" id="9947215at2"/>
<feature type="transmembrane region" description="Helical" evidence="1">
    <location>
        <begin position="20"/>
        <end position="41"/>
    </location>
</feature>
<gene>
    <name evidence="2" type="ORF">HLI_04745</name>
</gene>
<keyword evidence="1" id="KW-0812">Transmembrane</keyword>
<dbReference type="Proteomes" id="UP000287756">
    <property type="component" value="Chromosome"/>
</dbReference>
<accession>A0A410MA15</accession>
<evidence type="ECO:0000313" key="3">
    <source>
        <dbReference type="Proteomes" id="UP000287756"/>
    </source>
</evidence>
<protein>
    <submittedName>
        <fullName evidence="2">Uncharacterized protein</fullName>
    </submittedName>
</protein>
<dbReference type="EMBL" id="CP026118">
    <property type="protein sequence ID" value="QAS51582.1"/>
    <property type="molecule type" value="Genomic_DNA"/>
</dbReference>
<keyword evidence="1" id="KW-0472">Membrane</keyword>
<keyword evidence="1" id="KW-1133">Transmembrane helix</keyword>
<organism evidence="2 3">
    <name type="scientific">Halobacillus litoralis</name>
    <dbReference type="NCBI Taxonomy" id="45668"/>
    <lineage>
        <taxon>Bacteria</taxon>
        <taxon>Bacillati</taxon>
        <taxon>Bacillota</taxon>
        <taxon>Bacilli</taxon>
        <taxon>Bacillales</taxon>
        <taxon>Bacillaceae</taxon>
        <taxon>Halobacillus</taxon>
    </lineage>
</organism>
<sequence length="72" mass="8179">MDFISYTIQQLIHSQSNVLAAKLLVLCVCLFSAALSVDFMLSFIPIHRKLKEGLLTCSMIAGAYFWYEITFI</sequence>
<dbReference type="AlphaFoldDB" id="A0A410MA15"/>
<evidence type="ECO:0000313" key="2">
    <source>
        <dbReference type="EMBL" id="QAS51582.1"/>
    </source>
</evidence>
<name>A0A410MA15_9BACI</name>
<proteinExistence type="predicted"/>
<evidence type="ECO:0000256" key="1">
    <source>
        <dbReference type="SAM" id="Phobius"/>
    </source>
</evidence>
<reference evidence="2 3" key="1">
    <citation type="submission" date="2018-01" db="EMBL/GenBank/DDBJ databases">
        <title>The whole genome sequencing and assembly of Halobacillus litoralis ERB031 strain.</title>
        <authorList>
            <person name="Lee S.-J."/>
            <person name="Park M.-K."/>
            <person name="Kim J.-Y."/>
            <person name="Lee Y.-J."/>
            <person name="Yi H."/>
            <person name="Bahn Y.-S."/>
            <person name="Kim J.F."/>
            <person name="Lee D.-W."/>
        </authorList>
    </citation>
    <scope>NUCLEOTIDE SEQUENCE [LARGE SCALE GENOMIC DNA]</scope>
    <source>
        <strain evidence="2 3">ERB 031</strain>
    </source>
</reference>
<dbReference type="KEGG" id="hli:HLI_04745"/>